<dbReference type="EMBL" id="BAAFJT010000307">
    <property type="protein sequence ID" value="GAB0209451.1"/>
    <property type="molecule type" value="Genomic_DNA"/>
</dbReference>
<dbReference type="Proteomes" id="UP001623348">
    <property type="component" value="Unassembled WGS sequence"/>
</dbReference>
<organism evidence="1 2">
    <name type="scientific">Grus japonensis</name>
    <name type="common">Japanese crane</name>
    <name type="synonym">Red-crowned crane</name>
    <dbReference type="NCBI Taxonomy" id="30415"/>
    <lineage>
        <taxon>Eukaryota</taxon>
        <taxon>Metazoa</taxon>
        <taxon>Chordata</taxon>
        <taxon>Craniata</taxon>
        <taxon>Vertebrata</taxon>
        <taxon>Euteleostomi</taxon>
        <taxon>Archelosauria</taxon>
        <taxon>Archosauria</taxon>
        <taxon>Dinosauria</taxon>
        <taxon>Saurischia</taxon>
        <taxon>Theropoda</taxon>
        <taxon>Coelurosauria</taxon>
        <taxon>Aves</taxon>
        <taxon>Neognathae</taxon>
        <taxon>Neoaves</taxon>
        <taxon>Gruiformes</taxon>
        <taxon>Gruidae</taxon>
        <taxon>Grus</taxon>
    </lineage>
</organism>
<dbReference type="AlphaFoldDB" id="A0ABC9YHR8"/>
<proteinExistence type="predicted"/>
<protein>
    <submittedName>
        <fullName evidence="1">Nucleolar protein 6</fullName>
    </submittedName>
</protein>
<sequence length="146" mass="16272">MALWVSGVPATSRTAKFHTPAFFPPQILQCLLVLASDSLRALEEQLMDPLNSQDVKIIFHPPLDCYNVLIHLNPNQIPCLLESMDQPLKLFSQGMVKNSTAVKILFPMVNVQCYLQELGVNMALWGGIGGYLPKEELPSAFWHSGH</sequence>
<accession>A0ABC9YHR8</accession>
<comment type="caution">
    <text evidence="1">The sequence shown here is derived from an EMBL/GenBank/DDBJ whole genome shotgun (WGS) entry which is preliminary data.</text>
</comment>
<keyword evidence="2" id="KW-1185">Reference proteome</keyword>
<name>A0ABC9YHR8_GRUJA</name>
<gene>
    <name evidence="1" type="ORF">GRJ2_003410800</name>
</gene>
<reference evidence="1 2" key="1">
    <citation type="submission" date="2024-06" db="EMBL/GenBank/DDBJ databases">
        <title>The draft genome of Grus japonensis, version 3.</title>
        <authorList>
            <person name="Nabeshima K."/>
            <person name="Suzuki S."/>
            <person name="Onuma M."/>
        </authorList>
    </citation>
    <scope>NUCLEOTIDE SEQUENCE [LARGE SCALE GENOMIC DNA]</scope>
    <source>
        <strain evidence="1 2">451A</strain>
    </source>
</reference>
<evidence type="ECO:0000313" key="2">
    <source>
        <dbReference type="Proteomes" id="UP001623348"/>
    </source>
</evidence>
<evidence type="ECO:0000313" key="1">
    <source>
        <dbReference type="EMBL" id="GAB0209451.1"/>
    </source>
</evidence>